<dbReference type="EMBL" id="CP002568">
    <property type="protein sequence ID" value="ADZ70012.1"/>
    <property type="molecule type" value="Genomic_DNA"/>
</dbReference>
<dbReference type="PANTHER" id="PTHR30502:SF0">
    <property type="entry name" value="PHOSPHOENOLPYRUVATE CARBOXYLASE FAMILY PROTEIN"/>
    <property type="match status" value="1"/>
</dbReference>
<dbReference type="InterPro" id="IPR015813">
    <property type="entry name" value="Pyrv/PenolPyrv_kinase-like_dom"/>
</dbReference>
<evidence type="ECO:0000256" key="2">
    <source>
        <dbReference type="ARBA" id="ARBA00022723"/>
    </source>
</evidence>
<dbReference type="Gene3D" id="3.20.20.60">
    <property type="entry name" value="Phosphoenolpyruvate-binding domains"/>
    <property type="match status" value="1"/>
</dbReference>
<dbReference type="GO" id="GO:0016832">
    <property type="term" value="F:aldehyde-lyase activity"/>
    <property type="evidence" value="ECO:0007669"/>
    <property type="project" value="TreeGrafter"/>
</dbReference>
<keyword evidence="6" id="KW-1185">Reference proteome</keyword>
<name>F2J486_POLGS</name>
<dbReference type="eggNOG" id="COG3836">
    <property type="taxonomic scope" value="Bacteria"/>
</dbReference>
<feature type="domain" description="HpcH/HpaI aldolase/citrate lyase" evidence="4">
    <location>
        <begin position="22"/>
        <end position="245"/>
    </location>
</feature>
<protein>
    <submittedName>
        <fullName evidence="5">HpcH/HpaI aldolase/citrate lyase family</fullName>
    </submittedName>
</protein>
<dbReference type="HOGENOM" id="CLU_059964_3_2_5"/>
<dbReference type="PANTHER" id="PTHR30502">
    <property type="entry name" value="2-KETO-3-DEOXY-L-RHAMNONATE ALDOLASE"/>
    <property type="match status" value="1"/>
</dbReference>
<dbReference type="GO" id="GO:0046872">
    <property type="term" value="F:metal ion binding"/>
    <property type="evidence" value="ECO:0007669"/>
    <property type="project" value="UniProtKB-KW"/>
</dbReference>
<dbReference type="RefSeq" id="WP_013652329.1">
    <property type="nucleotide sequence ID" value="NC_015259.1"/>
</dbReference>
<proteinExistence type="inferred from homology"/>
<dbReference type="InterPro" id="IPR050251">
    <property type="entry name" value="HpcH-HpaI_aldolase"/>
</dbReference>
<dbReference type="AlphaFoldDB" id="F2J486"/>
<dbReference type="InterPro" id="IPR005000">
    <property type="entry name" value="Aldolase/citrate-lyase_domain"/>
</dbReference>
<evidence type="ECO:0000256" key="3">
    <source>
        <dbReference type="ARBA" id="ARBA00023239"/>
    </source>
</evidence>
<dbReference type="InterPro" id="IPR040442">
    <property type="entry name" value="Pyrv_kinase-like_dom_sf"/>
</dbReference>
<dbReference type="OrthoDB" id="9802624at2"/>
<comment type="similarity">
    <text evidence="1">Belongs to the HpcH/HpaI aldolase family.</text>
</comment>
<keyword evidence="3 5" id="KW-0456">Lyase</keyword>
<evidence type="ECO:0000313" key="6">
    <source>
        <dbReference type="Proteomes" id="UP000008130"/>
    </source>
</evidence>
<dbReference type="Proteomes" id="UP000008130">
    <property type="component" value="Chromosome"/>
</dbReference>
<sequence length="256" mass="26099">MTPAQPILASRLKADEAIVTAWSTLAVPILAELFGRAGYAAVTLDMQHGLHDLASVREGVASIALGGAHRIVRIPVGETATASRLLDMGAEAVIAPMINSAADARAFAEAMKYPPLGARSWGPQRGAQLAGLSVPDYLVRANDETLALAMIETPAAIAALDEILAVPGIDGVFVGPSDLSLTLSGGAKLDPGGEKTLAAAAEIATRARAAGKIAGIFCLEPETVGKAKAMGYRLMAYGGDMSLFLGAAQQAVKAAG</sequence>
<dbReference type="GO" id="GO:0005737">
    <property type="term" value="C:cytoplasm"/>
    <property type="evidence" value="ECO:0007669"/>
    <property type="project" value="TreeGrafter"/>
</dbReference>
<reference evidence="5 6" key="1">
    <citation type="journal article" date="2011" name="J. Bacteriol.">
        <title>Complete genome sequence of Polymorphum gilvum SL003B-26A1T, a crude oil-degrading bacterium from oil-polluted saline soil.</title>
        <authorList>
            <person name="Li S.G."/>
            <person name="Tang Y.Q."/>
            <person name="Nie Y."/>
            <person name="Cai M."/>
            <person name="Wu X.L."/>
        </authorList>
    </citation>
    <scope>NUCLEOTIDE SEQUENCE [LARGE SCALE GENOMIC DNA]</scope>
    <source>
        <strain evidence="6">LMG 25793 / CGMCC 1.9160 / SL003B-26A1</strain>
    </source>
</reference>
<dbReference type="SUPFAM" id="SSF51621">
    <property type="entry name" value="Phosphoenolpyruvate/pyruvate domain"/>
    <property type="match status" value="1"/>
</dbReference>
<evidence type="ECO:0000259" key="4">
    <source>
        <dbReference type="Pfam" id="PF03328"/>
    </source>
</evidence>
<keyword evidence="2" id="KW-0479">Metal-binding</keyword>
<dbReference type="STRING" id="991905.SL003B_1584"/>
<evidence type="ECO:0000313" key="5">
    <source>
        <dbReference type="EMBL" id="ADZ70012.1"/>
    </source>
</evidence>
<dbReference type="Pfam" id="PF03328">
    <property type="entry name" value="HpcH_HpaI"/>
    <property type="match status" value="1"/>
</dbReference>
<accession>F2J486</accession>
<gene>
    <name evidence="5" type="ordered locus">SL003B_1584</name>
</gene>
<evidence type="ECO:0000256" key="1">
    <source>
        <dbReference type="ARBA" id="ARBA00005568"/>
    </source>
</evidence>
<organism evidence="5 6">
    <name type="scientific">Polymorphum gilvum (strain LMG 25793 / CGMCC 1.9160 / SL003B-26A1)</name>
    <dbReference type="NCBI Taxonomy" id="991905"/>
    <lineage>
        <taxon>Bacteria</taxon>
        <taxon>Pseudomonadati</taxon>
        <taxon>Pseudomonadota</taxon>
        <taxon>Alphaproteobacteria</taxon>
        <taxon>Rhodobacterales</taxon>
        <taxon>Paracoccaceae</taxon>
        <taxon>Polymorphum</taxon>
    </lineage>
</organism>
<dbReference type="KEGG" id="pgv:SL003B_1584"/>